<dbReference type="OrthoDB" id="5593818at2759"/>
<proteinExistence type="inferred from homology"/>
<dbReference type="InterPro" id="IPR019171">
    <property type="entry name" value="MIX23"/>
</dbReference>
<dbReference type="PANTHER" id="PTHR31905:SF2">
    <property type="entry name" value="PROTEIN MIX23"/>
    <property type="match status" value="1"/>
</dbReference>
<reference evidence="2 3" key="2">
    <citation type="journal article" date="2017" name="Sci. Rep.">
        <title>Ant-infecting Ophiocordyceps genomes reveal a high diversity of potential behavioral manipulation genes and a possible major role for enterotoxins.</title>
        <authorList>
            <person name="de Bekker C."/>
            <person name="Ohm R.A."/>
            <person name="Evans H.C."/>
            <person name="Brachmann A."/>
            <person name="Hughes D.P."/>
        </authorList>
    </citation>
    <scope>NUCLEOTIDE SEQUENCE [LARGE SCALE GENOMIC DNA]</scope>
    <source>
        <strain evidence="2 3">SC16a</strain>
    </source>
</reference>
<organism evidence="2 3">
    <name type="scientific">Ophiocordyceps unilateralis</name>
    <name type="common">Zombie-ant fungus</name>
    <name type="synonym">Torrubia unilateralis</name>
    <dbReference type="NCBI Taxonomy" id="268505"/>
    <lineage>
        <taxon>Eukaryota</taxon>
        <taxon>Fungi</taxon>
        <taxon>Dikarya</taxon>
        <taxon>Ascomycota</taxon>
        <taxon>Pezizomycotina</taxon>
        <taxon>Sordariomycetes</taxon>
        <taxon>Hypocreomycetidae</taxon>
        <taxon>Hypocreales</taxon>
        <taxon>Ophiocordycipitaceae</taxon>
        <taxon>Ophiocordyceps</taxon>
    </lineage>
</organism>
<dbReference type="GO" id="GO:0005758">
    <property type="term" value="C:mitochondrial intermembrane space"/>
    <property type="evidence" value="ECO:0007669"/>
    <property type="project" value="InterPro"/>
</dbReference>
<comment type="similarity">
    <text evidence="1">Belongs to the MIX23 family.</text>
</comment>
<evidence type="ECO:0000313" key="2">
    <source>
        <dbReference type="EMBL" id="PFH57918.1"/>
    </source>
</evidence>
<gene>
    <name evidence="2" type="ORF">XA68_14407</name>
</gene>
<dbReference type="EMBL" id="LAZP02000350">
    <property type="protein sequence ID" value="PFH57918.1"/>
    <property type="molecule type" value="Genomic_DNA"/>
</dbReference>
<dbReference type="Proteomes" id="UP000037136">
    <property type="component" value="Unassembled WGS sequence"/>
</dbReference>
<dbReference type="PANTHER" id="PTHR31905">
    <property type="entry name" value="COILED-COIL DOMAIN-CONTAINING PROTEIN 58"/>
    <property type="match status" value="1"/>
</dbReference>
<accession>A0A2A9P9D1</accession>
<comment type="caution">
    <text evidence="2">The sequence shown here is derived from an EMBL/GenBank/DDBJ whole genome shotgun (WGS) entry which is preliminary data.</text>
</comment>
<sequence length="236" mass="26671">MSSTLPSAAKTSGAAKSGWFFAQKSTSNPLSQTEPQKMNQLPDQPRLTPQFCFSLGTLREFLRLSRSSVDDSISQNLNALVTPSEKGFDPDSTSRRTASSALRSLGRPACRSYCENVLFPAWQSRSEALDYCALVATSPDPDDPEAAIRYMENQKDRERVVDERLDPYSARFFPREARTQTLASLIRQERNVERIVRTQTWKVVQQRCAALHEDYEDAVRRWRDGQASSKSGIGRR</sequence>
<dbReference type="Pfam" id="PF09774">
    <property type="entry name" value="MIX23"/>
    <property type="match status" value="1"/>
</dbReference>
<protein>
    <recommendedName>
        <fullName evidence="4">Caffeine-induced death protein Cid2</fullName>
    </recommendedName>
</protein>
<reference evidence="2 3" key="1">
    <citation type="journal article" date="2015" name="BMC Genomics">
        <title>Gene expression during zombie ant biting behavior reflects the complexity underlying fungal parasitic behavioral manipulation.</title>
        <authorList>
            <person name="de Bekker C."/>
            <person name="Ohm R.A."/>
            <person name="Loreto R.G."/>
            <person name="Sebastian A."/>
            <person name="Albert I."/>
            <person name="Merrow M."/>
            <person name="Brachmann A."/>
            <person name="Hughes D.P."/>
        </authorList>
    </citation>
    <scope>NUCLEOTIDE SEQUENCE [LARGE SCALE GENOMIC DNA]</scope>
    <source>
        <strain evidence="2 3">SC16a</strain>
    </source>
</reference>
<name>A0A2A9P9D1_OPHUN</name>
<dbReference type="STRING" id="268505.A0A2A9P9D1"/>
<evidence type="ECO:0000313" key="3">
    <source>
        <dbReference type="Proteomes" id="UP000037136"/>
    </source>
</evidence>
<keyword evidence="3" id="KW-1185">Reference proteome</keyword>
<dbReference type="AlphaFoldDB" id="A0A2A9P9D1"/>
<evidence type="ECO:0008006" key="4">
    <source>
        <dbReference type="Google" id="ProtNLM"/>
    </source>
</evidence>
<evidence type="ECO:0000256" key="1">
    <source>
        <dbReference type="ARBA" id="ARBA00024204"/>
    </source>
</evidence>